<gene>
    <name evidence="1" type="ORF">NQ314_005197</name>
</gene>
<comment type="caution">
    <text evidence="1">The sequence shown here is derived from an EMBL/GenBank/DDBJ whole genome shotgun (WGS) entry which is preliminary data.</text>
</comment>
<reference evidence="1" key="1">
    <citation type="journal article" date="2023" name="Insect Mol. Biol.">
        <title>Genome sequencing provides insights into the evolution of gene families encoding plant cell wall-degrading enzymes in longhorned beetles.</title>
        <authorList>
            <person name="Shin N.R."/>
            <person name="Okamura Y."/>
            <person name="Kirsch R."/>
            <person name="Pauchet Y."/>
        </authorList>
    </citation>
    <scope>NUCLEOTIDE SEQUENCE</scope>
    <source>
        <strain evidence="1">RBIC_L_NR</strain>
    </source>
</reference>
<dbReference type="EMBL" id="JANEYF010001453">
    <property type="protein sequence ID" value="KAJ8964056.1"/>
    <property type="molecule type" value="Genomic_DNA"/>
</dbReference>
<sequence length="133" mass="14732">MNKLLISATMKYCGINSRNMVLFTGKGNVEPEVQRDPLSIEYVEVPEEPVLANEKLNILGDGDTENMTAGEPVHADIALGWQNILKKGLEEEARSELLKKYPMIPNCQAMQPPKLNPEVRAAANELALKEICV</sequence>
<accession>A0AAV8ZKH3</accession>
<evidence type="ECO:0000313" key="2">
    <source>
        <dbReference type="Proteomes" id="UP001162156"/>
    </source>
</evidence>
<name>A0AAV8ZKH3_9CUCU</name>
<keyword evidence="2" id="KW-1185">Reference proteome</keyword>
<dbReference type="Proteomes" id="UP001162156">
    <property type="component" value="Unassembled WGS sequence"/>
</dbReference>
<evidence type="ECO:0000313" key="1">
    <source>
        <dbReference type="EMBL" id="KAJ8964056.1"/>
    </source>
</evidence>
<dbReference type="AlphaFoldDB" id="A0AAV8ZKH3"/>
<organism evidence="1 2">
    <name type="scientific">Rhamnusium bicolor</name>
    <dbReference type="NCBI Taxonomy" id="1586634"/>
    <lineage>
        <taxon>Eukaryota</taxon>
        <taxon>Metazoa</taxon>
        <taxon>Ecdysozoa</taxon>
        <taxon>Arthropoda</taxon>
        <taxon>Hexapoda</taxon>
        <taxon>Insecta</taxon>
        <taxon>Pterygota</taxon>
        <taxon>Neoptera</taxon>
        <taxon>Endopterygota</taxon>
        <taxon>Coleoptera</taxon>
        <taxon>Polyphaga</taxon>
        <taxon>Cucujiformia</taxon>
        <taxon>Chrysomeloidea</taxon>
        <taxon>Cerambycidae</taxon>
        <taxon>Lepturinae</taxon>
        <taxon>Rhagiini</taxon>
        <taxon>Rhamnusium</taxon>
    </lineage>
</organism>
<proteinExistence type="predicted"/>
<protein>
    <submittedName>
        <fullName evidence="1">Uncharacterized protein</fullName>
    </submittedName>
</protein>